<evidence type="ECO:0000313" key="3">
    <source>
        <dbReference type="Proteomes" id="UP000245383"/>
    </source>
</evidence>
<keyword evidence="3" id="KW-1185">Reference proteome</keyword>
<accession>A0A2T9YPE2</accession>
<dbReference type="AlphaFoldDB" id="A0A2T9YPE2"/>
<reference evidence="2 3" key="1">
    <citation type="journal article" date="2018" name="MBio">
        <title>Comparative Genomics Reveals the Core Gene Toolbox for the Fungus-Insect Symbiosis.</title>
        <authorList>
            <person name="Wang Y."/>
            <person name="Stata M."/>
            <person name="Wang W."/>
            <person name="Stajich J.E."/>
            <person name="White M.M."/>
            <person name="Moncalvo J.M."/>
        </authorList>
    </citation>
    <scope>NUCLEOTIDE SEQUENCE [LARGE SCALE GENOMIC DNA]</scope>
    <source>
        <strain evidence="2 3">SWE-8-4</strain>
    </source>
</reference>
<comment type="caution">
    <text evidence="2">The sequence shown here is derived from an EMBL/GenBank/DDBJ whole genome shotgun (WGS) entry which is preliminary data.</text>
</comment>
<proteinExistence type="predicted"/>
<organism evidence="2 3">
    <name type="scientific">Smittium simulii</name>
    <dbReference type="NCBI Taxonomy" id="133385"/>
    <lineage>
        <taxon>Eukaryota</taxon>
        <taxon>Fungi</taxon>
        <taxon>Fungi incertae sedis</taxon>
        <taxon>Zoopagomycota</taxon>
        <taxon>Kickxellomycotina</taxon>
        <taxon>Harpellomycetes</taxon>
        <taxon>Harpellales</taxon>
        <taxon>Legeriomycetaceae</taxon>
        <taxon>Smittium</taxon>
    </lineage>
</organism>
<feature type="signal peptide" evidence="1">
    <location>
        <begin position="1"/>
        <end position="19"/>
    </location>
</feature>
<evidence type="ECO:0000313" key="2">
    <source>
        <dbReference type="EMBL" id="PVU94189.1"/>
    </source>
</evidence>
<name>A0A2T9YPE2_9FUNG</name>
<gene>
    <name evidence="2" type="ORF">BB561_002734</name>
</gene>
<protein>
    <submittedName>
        <fullName evidence="2">Uncharacterized protein</fullName>
    </submittedName>
</protein>
<keyword evidence="1" id="KW-0732">Signal</keyword>
<evidence type="ECO:0000256" key="1">
    <source>
        <dbReference type="SAM" id="SignalP"/>
    </source>
</evidence>
<sequence>MRLGFTLFAISALAATAMSTSPDLATLARRAARTYNVDLMKTMFATPEWNNLFTNKSPADRKSAEDASVLAAQTADSSAAALGDEEAKKQAQDSYDLIKSKISSIKAN</sequence>
<dbReference type="EMBL" id="MBFR01000099">
    <property type="protein sequence ID" value="PVU94189.1"/>
    <property type="molecule type" value="Genomic_DNA"/>
</dbReference>
<feature type="chain" id="PRO_5015451057" evidence="1">
    <location>
        <begin position="20"/>
        <end position="108"/>
    </location>
</feature>
<dbReference type="Proteomes" id="UP000245383">
    <property type="component" value="Unassembled WGS sequence"/>
</dbReference>